<proteinExistence type="predicted"/>
<keyword evidence="1" id="KW-0732">Signal</keyword>
<dbReference type="KEGG" id="tmn:UCRPA7_5439"/>
<reference evidence="3" key="1">
    <citation type="journal article" date="2013" name="Genome Announc.">
        <title>Draft genome sequence of the ascomycete Phaeoacremonium aleophilum strain UCR-PA7, a causal agent of the esca disease complex in grapevines.</title>
        <authorList>
            <person name="Blanco-Ulate B."/>
            <person name="Rolshausen P."/>
            <person name="Cantu D."/>
        </authorList>
    </citation>
    <scope>NUCLEOTIDE SEQUENCE [LARGE SCALE GENOMIC DNA]</scope>
    <source>
        <strain evidence="3">UCR-PA7</strain>
    </source>
</reference>
<evidence type="ECO:0000313" key="3">
    <source>
        <dbReference type="Proteomes" id="UP000014074"/>
    </source>
</evidence>
<feature type="signal peptide" evidence="1">
    <location>
        <begin position="1"/>
        <end position="18"/>
    </location>
</feature>
<dbReference type="GeneID" id="19325994"/>
<organism evidence="2 3">
    <name type="scientific">Phaeoacremonium minimum (strain UCR-PA7)</name>
    <name type="common">Esca disease fungus</name>
    <name type="synonym">Togninia minima</name>
    <dbReference type="NCBI Taxonomy" id="1286976"/>
    <lineage>
        <taxon>Eukaryota</taxon>
        <taxon>Fungi</taxon>
        <taxon>Dikarya</taxon>
        <taxon>Ascomycota</taxon>
        <taxon>Pezizomycotina</taxon>
        <taxon>Sordariomycetes</taxon>
        <taxon>Sordariomycetidae</taxon>
        <taxon>Togniniales</taxon>
        <taxon>Togniniaceae</taxon>
        <taxon>Phaeoacremonium</taxon>
    </lineage>
</organism>
<evidence type="ECO:0000313" key="2">
    <source>
        <dbReference type="EMBL" id="EON98987.1"/>
    </source>
</evidence>
<feature type="chain" id="PRO_5004452669" evidence="1">
    <location>
        <begin position="19"/>
        <end position="130"/>
    </location>
</feature>
<dbReference type="OrthoDB" id="2119228at2759"/>
<dbReference type="EMBL" id="KB933181">
    <property type="protein sequence ID" value="EON98987.1"/>
    <property type="molecule type" value="Genomic_DNA"/>
</dbReference>
<dbReference type="AlphaFoldDB" id="R8BIC1"/>
<name>R8BIC1_PHAM7</name>
<sequence length="130" mass="14036">MKILQYILPLLSLAAALPQPPRAPLGGRQITDPDRLAQLEIQHKHVLDSLRNGNIVPVTVADLGAIEFGTNEKRVFQVLGLAGVALIEAIGAGLGERLLTISSAGKNVIWRISDYCRAYFETHAGGEENI</sequence>
<accession>R8BIC1</accession>
<dbReference type="HOGENOM" id="CLU_1939585_0_0_1"/>
<dbReference type="RefSeq" id="XP_007916177.1">
    <property type="nucleotide sequence ID" value="XM_007917986.1"/>
</dbReference>
<gene>
    <name evidence="2" type="ORF">UCRPA7_5439</name>
</gene>
<evidence type="ECO:0000256" key="1">
    <source>
        <dbReference type="SAM" id="SignalP"/>
    </source>
</evidence>
<protein>
    <submittedName>
        <fullName evidence="2">Putative fibronectin type iii domain protein</fullName>
    </submittedName>
</protein>
<keyword evidence="3" id="KW-1185">Reference proteome</keyword>
<dbReference type="Proteomes" id="UP000014074">
    <property type="component" value="Unassembled WGS sequence"/>
</dbReference>